<keyword evidence="1 4" id="KW-0547">Nucleotide-binding</keyword>
<dbReference type="CDD" id="cd07557">
    <property type="entry name" value="trimeric_dUTPase"/>
    <property type="match status" value="1"/>
</dbReference>
<keyword evidence="2 4" id="KW-0378">Hydrolase</keyword>
<dbReference type="Pfam" id="PF22769">
    <property type="entry name" value="DCD"/>
    <property type="match status" value="1"/>
</dbReference>
<dbReference type="SUPFAM" id="SSF51283">
    <property type="entry name" value="dUTPase-like"/>
    <property type="match status" value="1"/>
</dbReference>
<dbReference type="Proteomes" id="UP000295217">
    <property type="component" value="Unassembled WGS sequence"/>
</dbReference>
<evidence type="ECO:0000313" key="6">
    <source>
        <dbReference type="EMBL" id="TDD65330.1"/>
    </source>
</evidence>
<comment type="caution">
    <text evidence="4">Lacks conserved residue(s) required for the propagation of feature annotation.</text>
</comment>
<dbReference type="FunFam" id="2.70.40.10:FF:000005">
    <property type="entry name" value="dCTP deaminase, dUMP-forming"/>
    <property type="match status" value="1"/>
</dbReference>
<dbReference type="InterPro" id="IPR036157">
    <property type="entry name" value="dUTPase-like_sf"/>
</dbReference>
<dbReference type="UniPathway" id="UPA00610">
    <property type="reaction ID" value="UER00667"/>
</dbReference>
<name>A0A4R5A2X7_9ACTN</name>
<evidence type="ECO:0000256" key="3">
    <source>
        <dbReference type="ARBA" id="ARBA00023080"/>
    </source>
</evidence>
<comment type="caution">
    <text evidence="6">The sequence shown here is derived from an EMBL/GenBank/DDBJ whole genome shotgun (WGS) entry which is preliminary data.</text>
</comment>
<evidence type="ECO:0000313" key="7">
    <source>
        <dbReference type="Proteomes" id="UP000295217"/>
    </source>
</evidence>
<evidence type="ECO:0000256" key="4">
    <source>
        <dbReference type="HAMAP-Rule" id="MF_00146"/>
    </source>
</evidence>
<proteinExistence type="inferred from homology"/>
<reference evidence="6 7" key="1">
    <citation type="submission" date="2019-02" db="EMBL/GenBank/DDBJ databases">
        <title>Draft genome sequences of novel Actinobacteria.</title>
        <authorList>
            <person name="Sahin N."/>
            <person name="Ay H."/>
            <person name="Saygin H."/>
        </authorList>
    </citation>
    <scope>NUCLEOTIDE SEQUENCE [LARGE SCALE GENOMIC DNA]</scope>
    <source>
        <strain evidence="6 7">8K307</strain>
    </source>
</reference>
<gene>
    <name evidence="4" type="primary">dcd</name>
    <name evidence="6" type="ORF">E1262_25485</name>
</gene>
<protein>
    <recommendedName>
        <fullName evidence="4">dCTP deaminase, dUMP-forming</fullName>
        <ecNumber evidence="4">3.5.4.30</ecNumber>
    </recommendedName>
    <alternativeName>
        <fullName evidence="4">Bifunctional dCTP deaminase:dUTPase</fullName>
    </alternativeName>
    <alternativeName>
        <fullName evidence="4">DCD-DUT</fullName>
    </alternativeName>
</protein>
<sequence length="194" mass="21655">MLLSDRDIRAAVESKRVTLDPFDPEMIQPSSIDVRLDRYFRVFENHRYPHIDPAEEQPDLTRMVEPDGGEPFVLHPGEFVLASTYEAVTLGDDVAARLEGKSSLGRLGLLTHSTAGFIDPGFTGHVTLELSNVATLPIKLWPGMKIGQLCFFQLTSPAEEPYGSERHGSRYQGQRGPTPSRSYLNFHRTEVDSA</sequence>
<dbReference type="RefSeq" id="WP_132106939.1">
    <property type="nucleotide sequence ID" value="NZ_SMLB01000053.1"/>
</dbReference>
<organism evidence="6 7">
    <name type="scientific">Jiangella aurantiaca</name>
    <dbReference type="NCBI Taxonomy" id="2530373"/>
    <lineage>
        <taxon>Bacteria</taxon>
        <taxon>Bacillati</taxon>
        <taxon>Actinomycetota</taxon>
        <taxon>Actinomycetes</taxon>
        <taxon>Jiangellales</taxon>
        <taxon>Jiangellaceae</taxon>
        <taxon>Jiangella</taxon>
    </lineage>
</organism>
<dbReference type="GO" id="GO:0033973">
    <property type="term" value="F:dCTP deaminase (dUMP-forming) activity"/>
    <property type="evidence" value="ECO:0007669"/>
    <property type="project" value="UniProtKB-UniRule"/>
</dbReference>
<keyword evidence="7" id="KW-1185">Reference proteome</keyword>
<accession>A0A4R5A2X7</accession>
<feature type="site" description="Important for bifunctional activity" evidence="4">
    <location>
        <begin position="116"/>
        <end position="117"/>
    </location>
</feature>
<dbReference type="GO" id="GO:0006229">
    <property type="term" value="P:dUTP biosynthetic process"/>
    <property type="evidence" value="ECO:0007669"/>
    <property type="project" value="InterPro"/>
</dbReference>
<evidence type="ECO:0000256" key="5">
    <source>
        <dbReference type="SAM" id="MobiDB-lite"/>
    </source>
</evidence>
<comment type="function">
    <text evidence="4">Bifunctional enzyme that catalyzes both the deamination of dCTP to dUTP and the hydrolysis of dUTP to dUMP without releasing the toxic dUTP intermediate.</text>
</comment>
<feature type="binding site" evidence="4">
    <location>
        <position position="174"/>
    </location>
    <ligand>
        <name>dCTP</name>
        <dbReference type="ChEBI" id="CHEBI:61481"/>
    </ligand>
</feature>
<evidence type="ECO:0000256" key="1">
    <source>
        <dbReference type="ARBA" id="ARBA00022741"/>
    </source>
</evidence>
<comment type="catalytic activity">
    <reaction evidence="4">
        <text>dCTP + 2 H2O = dUMP + NH4(+) + diphosphate</text>
        <dbReference type="Rhea" id="RHEA:19205"/>
        <dbReference type="ChEBI" id="CHEBI:15377"/>
        <dbReference type="ChEBI" id="CHEBI:28938"/>
        <dbReference type="ChEBI" id="CHEBI:33019"/>
        <dbReference type="ChEBI" id="CHEBI:61481"/>
        <dbReference type="ChEBI" id="CHEBI:246422"/>
        <dbReference type="EC" id="3.5.4.30"/>
    </reaction>
</comment>
<dbReference type="AlphaFoldDB" id="A0A4R5A2X7"/>
<feature type="active site" description="Proton donor/acceptor" evidence="4">
    <location>
        <position position="129"/>
    </location>
</feature>
<feature type="binding site" evidence="4">
    <location>
        <begin position="101"/>
        <end position="106"/>
    </location>
    <ligand>
        <name>dCTP</name>
        <dbReference type="ChEBI" id="CHEBI:61481"/>
    </ligand>
</feature>
<feature type="binding site" evidence="4">
    <location>
        <position position="148"/>
    </location>
    <ligand>
        <name>dCTP</name>
        <dbReference type="ChEBI" id="CHEBI:61481"/>
    </ligand>
</feature>
<dbReference type="GO" id="GO:0006226">
    <property type="term" value="P:dUMP biosynthetic process"/>
    <property type="evidence" value="ECO:0007669"/>
    <property type="project" value="UniProtKB-UniRule"/>
</dbReference>
<evidence type="ECO:0000256" key="2">
    <source>
        <dbReference type="ARBA" id="ARBA00022801"/>
    </source>
</evidence>
<dbReference type="NCBIfam" id="TIGR02274">
    <property type="entry name" value="dCTP_deam"/>
    <property type="match status" value="1"/>
</dbReference>
<dbReference type="InterPro" id="IPR033704">
    <property type="entry name" value="dUTPase_trimeric"/>
</dbReference>
<comment type="pathway">
    <text evidence="4">Pyrimidine metabolism; dUMP biosynthesis; dUMP from dCTP: step 1/1.</text>
</comment>
<dbReference type="EMBL" id="SMLB01000053">
    <property type="protein sequence ID" value="TDD65330.1"/>
    <property type="molecule type" value="Genomic_DNA"/>
</dbReference>
<comment type="subunit">
    <text evidence="4">Homotrimer.</text>
</comment>
<dbReference type="GO" id="GO:0000166">
    <property type="term" value="F:nucleotide binding"/>
    <property type="evidence" value="ECO:0007669"/>
    <property type="project" value="UniProtKB-KW"/>
</dbReference>
<dbReference type="PANTHER" id="PTHR42680:SF3">
    <property type="entry name" value="DCTP DEAMINASE"/>
    <property type="match status" value="1"/>
</dbReference>
<comment type="similarity">
    <text evidence="4">Belongs to the dCTP deaminase family.</text>
</comment>
<dbReference type="InterPro" id="IPR011962">
    <property type="entry name" value="dCTP_deaminase"/>
</dbReference>
<dbReference type="GO" id="GO:0015949">
    <property type="term" value="P:nucleobase-containing small molecule interconversion"/>
    <property type="evidence" value="ECO:0007669"/>
    <property type="project" value="TreeGrafter"/>
</dbReference>
<feature type="binding site" evidence="4">
    <location>
        <begin position="127"/>
        <end position="129"/>
    </location>
    <ligand>
        <name>dCTP</name>
        <dbReference type="ChEBI" id="CHEBI:61481"/>
    </ligand>
</feature>
<dbReference type="PANTHER" id="PTHR42680">
    <property type="entry name" value="DCTP DEAMINASE"/>
    <property type="match status" value="1"/>
</dbReference>
<dbReference type="GO" id="GO:0008829">
    <property type="term" value="F:dCTP deaminase activity"/>
    <property type="evidence" value="ECO:0007669"/>
    <property type="project" value="InterPro"/>
</dbReference>
<keyword evidence="3 4" id="KW-0546">Nucleotide metabolism</keyword>
<dbReference type="EC" id="3.5.4.30" evidence="4"/>
<feature type="compositionally biased region" description="Polar residues" evidence="5">
    <location>
        <begin position="171"/>
        <end position="183"/>
    </location>
</feature>
<feature type="binding site" evidence="4">
    <location>
        <position position="162"/>
    </location>
    <ligand>
        <name>dCTP</name>
        <dbReference type="ChEBI" id="CHEBI:61481"/>
    </ligand>
</feature>
<dbReference type="Gene3D" id="2.70.40.10">
    <property type="match status" value="1"/>
</dbReference>
<feature type="binding site" evidence="4">
    <location>
        <position position="119"/>
    </location>
    <ligand>
        <name>dCTP</name>
        <dbReference type="ChEBI" id="CHEBI:61481"/>
    </ligand>
</feature>
<dbReference type="HAMAP" id="MF_00146">
    <property type="entry name" value="dCTP_deaminase"/>
    <property type="match status" value="1"/>
</dbReference>
<dbReference type="OrthoDB" id="9780956at2"/>
<feature type="region of interest" description="Disordered" evidence="5">
    <location>
        <begin position="162"/>
        <end position="184"/>
    </location>
</feature>